<evidence type="ECO:0000313" key="3">
    <source>
        <dbReference type="Proteomes" id="UP001500363"/>
    </source>
</evidence>
<dbReference type="EMBL" id="BAAANC010000002">
    <property type="protein sequence ID" value="GAA1537176.1"/>
    <property type="molecule type" value="Genomic_DNA"/>
</dbReference>
<protein>
    <recommendedName>
        <fullName evidence="4">Carboxypeptidase family protein</fullName>
    </recommendedName>
</protein>
<evidence type="ECO:0000256" key="1">
    <source>
        <dbReference type="SAM" id="SignalP"/>
    </source>
</evidence>
<gene>
    <name evidence="2" type="ORF">GCM10009741_44790</name>
</gene>
<accession>A0ABP4M4R5</accession>
<keyword evidence="3" id="KW-1185">Reference proteome</keyword>
<dbReference type="Proteomes" id="UP001500363">
    <property type="component" value="Unassembled WGS sequence"/>
</dbReference>
<keyword evidence="1" id="KW-0732">Signal</keyword>
<feature type="chain" id="PRO_5047200600" description="Carboxypeptidase family protein" evidence="1">
    <location>
        <begin position="25"/>
        <end position="328"/>
    </location>
</feature>
<proteinExistence type="predicted"/>
<feature type="signal peptide" evidence="1">
    <location>
        <begin position="1"/>
        <end position="24"/>
    </location>
</feature>
<evidence type="ECO:0008006" key="4">
    <source>
        <dbReference type="Google" id="ProtNLM"/>
    </source>
</evidence>
<dbReference type="RefSeq" id="WP_344177011.1">
    <property type="nucleotide sequence ID" value="NZ_BAAANC010000002.1"/>
</dbReference>
<name>A0ABP4M4R5_9ACTN</name>
<evidence type="ECO:0000313" key="2">
    <source>
        <dbReference type="EMBL" id="GAA1537176.1"/>
    </source>
</evidence>
<comment type="caution">
    <text evidence="2">The sequence shown here is derived from an EMBL/GenBank/DDBJ whole genome shotgun (WGS) entry which is preliminary data.</text>
</comment>
<sequence length="328" mass="35679">MRRRLAVLAALALVTVGLPQAAVAAVADDCLAAPPQISRDTMPVETIVLNSLELLPIEMHAFYPQDCTGMVAHVRKKDGSRQQTVALVHEGGRGMPPSWTWYGFLPLTAGTGEGDWMITKVTHGANVLETDVAFHVYRGSVLTLDQPARTSGTARTTLSGRLLRYSTRGVPVPAVNATVQLRHLTQGTVIATVRTDATGRFRTTVAFTQNTFLWAYTPASGNYVAQSTGYVNAHKLIAMSYLTALPTAKVNGWWKVSGSAYPGRLHADLQVFNGTAWVTTPSYGPIPANGVYSRYWKPTKAGTYRLRVWVHGERLDNSPSREVSVKVS</sequence>
<organism evidence="2 3">
    <name type="scientific">Kribbella lupini</name>
    <dbReference type="NCBI Taxonomy" id="291602"/>
    <lineage>
        <taxon>Bacteria</taxon>
        <taxon>Bacillati</taxon>
        <taxon>Actinomycetota</taxon>
        <taxon>Actinomycetes</taxon>
        <taxon>Propionibacteriales</taxon>
        <taxon>Kribbellaceae</taxon>
        <taxon>Kribbella</taxon>
    </lineage>
</organism>
<reference evidence="3" key="1">
    <citation type="journal article" date="2019" name="Int. J. Syst. Evol. Microbiol.">
        <title>The Global Catalogue of Microorganisms (GCM) 10K type strain sequencing project: providing services to taxonomists for standard genome sequencing and annotation.</title>
        <authorList>
            <consortium name="The Broad Institute Genomics Platform"/>
            <consortium name="The Broad Institute Genome Sequencing Center for Infectious Disease"/>
            <person name="Wu L."/>
            <person name="Ma J."/>
        </authorList>
    </citation>
    <scope>NUCLEOTIDE SEQUENCE [LARGE SCALE GENOMIC DNA]</scope>
    <source>
        <strain evidence="3">JCM 14303</strain>
    </source>
</reference>